<accession>A0A6I8UEX0</accession>
<dbReference type="PRINTS" id="PR00722">
    <property type="entry name" value="CHYMOTRYPSIN"/>
</dbReference>
<dbReference type="GO" id="GO:0046872">
    <property type="term" value="F:metal ion binding"/>
    <property type="evidence" value="ECO:0007669"/>
    <property type="project" value="UniProtKB-KW"/>
</dbReference>
<evidence type="ECO:0000313" key="15">
    <source>
        <dbReference type="Proteomes" id="UP000001819"/>
    </source>
</evidence>
<dbReference type="Gene3D" id="2.40.10.10">
    <property type="entry name" value="Trypsin-like serine proteases"/>
    <property type="match status" value="2"/>
</dbReference>
<dbReference type="SUPFAM" id="SSF50494">
    <property type="entry name" value="Trypsin-like serine proteases"/>
    <property type="match status" value="1"/>
</dbReference>
<evidence type="ECO:0000256" key="9">
    <source>
        <dbReference type="ARBA" id="ARBA00023180"/>
    </source>
</evidence>
<keyword evidence="15" id="KW-1185">Reference proteome</keyword>
<dbReference type="PROSITE" id="PS00134">
    <property type="entry name" value="TRYPSIN_HIS"/>
    <property type="match status" value="1"/>
</dbReference>
<dbReference type="InterPro" id="IPR001254">
    <property type="entry name" value="Trypsin_dom"/>
</dbReference>
<keyword evidence="8" id="KW-1015">Disulfide bond</keyword>
<feature type="region of interest" description="Disordered" evidence="12">
    <location>
        <begin position="95"/>
        <end position="135"/>
    </location>
</feature>
<reference evidence="16" key="1">
    <citation type="submission" date="2025-08" db="UniProtKB">
        <authorList>
            <consortium name="RefSeq"/>
        </authorList>
    </citation>
    <scope>IDENTIFICATION</scope>
    <source>
        <strain evidence="16">MV-25-SWS-2005</strain>
        <tissue evidence="16">Whole body</tissue>
    </source>
</reference>
<name>A0A6I8UEX0_DROPS</name>
<keyword evidence="4 11" id="KW-0378">Hydrolase</keyword>
<dbReference type="Pfam" id="PF00089">
    <property type="entry name" value="Trypsin"/>
    <property type="match status" value="1"/>
</dbReference>
<evidence type="ECO:0000256" key="4">
    <source>
        <dbReference type="ARBA" id="ARBA00022801"/>
    </source>
</evidence>
<dbReference type="PANTHER" id="PTHR24258:SF144">
    <property type="entry name" value="GH14088P"/>
    <property type="match status" value="1"/>
</dbReference>
<dbReference type="SMART" id="SM00020">
    <property type="entry name" value="Tryp_SPc"/>
    <property type="match status" value="1"/>
</dbReference>
<gene>
    <name evidence="16" type="primary">Ser7</name>
</gene>
<dbReference type="InterPro" id="IPR009003">
    <property type="entry name" value="Peptidase_S1_PA"/>
</dbReference>
<evidence type="ECO:0000256" key="2">
    <source>
        <dbReference type="ARBA" id="ARBA00022723"/>
    </source>
</evidence>
<keyword evidence="3 13" id="KW-0732">Signal</keyword>
<dbReference type="FunFam" id="2.40.10.10:FF:000028">
    <property type="entry name" value="Serine protease easter"/>
    <property type="match status" value="1"/>
</dbReference>
<evidence type="ECO:0000256" key="12">
    <source>
        <dbReference type="SAM" id="MobiDB-lite"/>
    </source>
</evidence>
<feature type="compositionally biased region" description="Pro residues" evidence="12">
    <location>
        <begin position="118"/>
        <end position="131"/>
    </location>
</feature>
<dbReference type="InterPro" id="IPR043504">
    <property type="entry name" value="Peptidase_S1_PA_chymotrypsin"/>
</dbReference>
<evidence type="ECO:0000256" key="10">
    <source>
        <dbReference type="ARBA" id="ARBA00024195"/>
    </source>
</evidence>
<evidence type="ECO:0000313" key="16">
    <source>
        <dbReference type="RefSeq" id="XP_001354399.3"/>
    </source>
</evidence>
<dbReference type="FunFam" id="2.40.10.10:FF:000078">
    <property type="entry name" value="Serine protease H137"/>
    <property type="match status" value="1"/>
</dbReference>
<dbReference type="PROSITE" id="PS50240">
    <property type="entry name" value="TRYPSIN_DOM"/>
    <property type="match status" value="1"/>
</dbReference>
<keyword evidence="9" id="KW-0325">Glycoprotein</keyword>
<dbReference type="GO" id="GO:0051604">
    <property type="term" value="P:protein maturation"/>
    <property type="evidence" value="ECO:0007669"/>
    <property type="project" value="UniProtKB-ARBA"/>
</dbReference>
<sequence>MLRLQGTGMLLVLLLLALQAFAQRWERTMTHFGNCHTADYGRGTCVDPGNCDFYDVDKLDASSKRQCYSRQRPDLVCCPRESNIIPALGIRINNKNNSNNNSGSTTTTERPSLRLKAGPPPNTLPPRPPTSPDQLPQYPYCGTAFASRVFGGSVAGILEFPWTTLLEYSEEGGNKSYVCGAAFIAQRWLVTAAHCTHVFFMGPGRRLTGARLGEWNKATDPDCITILNGRRECAPPHIRVSIDRILPHEQFSVKNLTNDIALLRLARPVNWLQMQHVEPVCLPPGRGPLANQLVGSAVDVSGWGRTENSESSNFKRKAMLIVQPLDECQAAFSKDGQVLNESQLCASGGIGVDSCNGDSGGPLTVEASTPQRDRFVYLAGVVSFGREECGQTEFSGVYTRISSHMDWIEQTIRANRI</sequence>
<feature type="domain" description="Peptidase S1" evidence="14">
    <location>
        <begin position="149"/>
        <end position="413"/>
    </location>
</feature>
<dbReference type="GO" id="GO:0004252">
    <property type="term" value="F:serine-type endopeptidase activity"/>
    <property type="evidence" value="ECO:0007669"/>
    <property type="project" value="InterPro"/>
</dbReference>
<dbReference type="CDD" id="cd00190">
    <property type="entry name" value="Tryp_SPc"/>
    <property type="match status" value="1"/>
</dbReference>
<dbReference type="PROSITE" id="PS00135">
    <property type="entry name" value="TRYPSIN_SER"/>
    <property type="match status" value="1"/>
</dbReference>
<dbReference type="InterPro" id="IPR033116">
    <property type="entry name" value="TRYPSIN_SER"/>
</dbReference>
<dbReference type="AlphaFoldDB" id="A0A6I8UEX0"/>
<dbReference type="KEGG" id="dpo:4814385"/>
<evidence type="ECO:0000256" key="13">
    <source>
        <dbReference type="SAM" id="SignalP"/>
    </source>
</evidence>
<feature type="compositionally biased region" description="Low complexity" evidence="12">
    <location>
        <begin position="95"/>
        <end position="108"/>
    </location>
</feature>
<organism evidence="15 16">
    <name type="scientific">Drosophila pseudoobscura pseudoobscura</name>
    <name type="common">Fruit fly</name>
    <dbReference type="NCBI Taxonomy" id="46245"/>
    <lineage>
        <taxon>Eukaryota</taxon>
        <taxon>Metazoa</taxon>
        <taxon>Ecdysozoa</taxon>
        <taxon>Arthropoda</taxon>
        <taxon>Hexapoda</taxon>
        <taxon>Insecta</taxon>
        <taxon>Pterygota</taxon>
        <taxon>Neoptera</taxon>
        <taxon>Endopterygota</taxon>
        <taxon>Diptera</taxon>
        <taxon>Brachycera</taxon>
        <taxon>Muscomorpha</taxon>
        <taxon>Ephydroidea</taxon>
        <taxon>Drosophilidae</taxon>
        <taxon>Drosophila</taxon>
        <taxon>Sophophora</taxon>
    </lineage>
</organism>
<evidence type="ECO:0000256" key="11">
    <source>
        <dbReference type="RuleBase" id="RU363034"/>
    </source>
</evidence>
<dbReference type="InterPro" id="IPR001314">
    <property type="entry name" value="Peptidase_S1A"/>
</dbReference>
<keyword evidence="7" id="KW-0865">Zymogen</keyword>
<evidence type="ECO:0000256" key="8">
    <source>
        <dbReference type="ARBA" id="ARBA00023157"/>
    </source>
</evidence>
<comment type="similarity">
    <text evidence="10">Belongs to the peptidase S1 family. CLIP subfamily.</text>
</comment>
<keyword evidence="5 11" id="KW-0720">Serine protease</keyword>
<dbReference type="GO" id="GO:0006508">
    <property type="term" value="P:proteolysis"/>
    <property type="evidence" value="ECO:0007669"/>
    <property type="project" value="UniProtKB-KW"/>
</dbReference>
<feature type="chain" id="PRO_5026147062" evidence="13">
    <location>
        <begin position="23"/>
        <end position="417"/>
    </location>
</feature>
<dbReference type="PANTHER" id="PTHR24258">
    <property type="entry name" value="SERINE PROTEASE-RELATED"/>
    <property type="match status" value="1"/>
</dbReference>
<proteinExistence type="inferred from homology"/>
<dbReference type="InParanoid" id="A0A6I8UEX0"/>
<keyword evidence="2" id="KW-0479">Metal-binding</keyword>
<dbReference type="InterPro" id="IPR018114">
    <property type="entry name" value="TRYPSIN_HIS"/>
</dbReference>
<feature type="signal peptide" evidence="13">
    <location>
        <begin position="1"/>
        <end position="22"/>
    </location>
</feature>
<evidence type="ECO:0000256" key="1">
    <source>
        <dbReference type="ARBA" id="ARBA00022670"/>
    </source>
</evidence>
<evidence type="ECO:0000256" key="3">
    <source>
        <dbReference type="ARBA" id="ARBA00022729"/>
    </source>
</evidence>
<dbReference type="Bgee" id="FBgn0075227">
    <property type="expression patterns" value="Expressed in insect adult head"/>
</dbReference>
<dbReference type="RefSeq" id="XP_001354399.3">
    <property type="nucleotide sequence ID" value="XM_001354363.4"/>
</dbReference>
<dbReference type="Proteomes" id="UP000001819">
    <property type="component" value="Chromosome X"/>
</dbReference>
<keyword evidence="6" id="KW-0106">Calcium</keyword>
<evidence type="ECO:0000256" key="5">
    <source>
        <dbReference type="ARBA" id="ARBA00022825"/>
    </source>
</evidence>
<keyword evidence="1 11" id="KW-0645">Protease</keyword>
<protein>
    <submittedName>
        <fullName evidence="16">Serine protease easter</fullName>
    </submittedName>
</protein>
<evidence type="ECO:0000256" key="6">
    <source>
        <dbReference type="ARBA" id="ARBA00022837"/>
    </source>
</evidence>
<evidence type="ECO:0000256" key="7">
    <source>
        <dbReference type="ARBA" id="ARBA00023145"/>
    </source>
</evidence>
<evidence type="ECO:0000259" key="14">
    <source>
        <dbReference type="PROSITE" id="PS50240"/>
    </source>
</evidence>